<dbReference type="Gene3D" id="3.40.50.1450">
    <property type="entry name" value="HybD-like"/>
    <property type="match status" value="1"/>
</dbReference>
<dbReference type="GO" id="GO:0008233">
    <property type="term" value="F:peptidase activity"/>
    <property type="evidence" value="ECO:0007669"/>
    <property type="project" value="UniProtKB-KW"/>
</dbReference>
<accession>A0ABY4QKA5</accession>
<dbReference type="GO" id="GO:0006508">
    <property type="term" value="P:proteolysis"/>
    <property type="evidence" value="ECO:0007669"/>
    <property type="project" value="UniProtKB-KW"/>
</dbReference>
<keyword evidence="2 5" id="KW-0645">Protease</keyword>
<gene>
    <name evidence="5" type="ORF">M5I08_01685</name>
</gene>
<proteinExistence type="inferred from homology"/>
<dbReference type="InterPro" id="IPR023430">
    <property type="entry name" value="Pept_HybD-like_dom_sf"/>
</dbReference>
<keyword evidence="6" id="KW-1185">Reference proteome</keyword>
<protein>
    <submittedName>
        <fullName evidence="5">Hydrogenase maturation protease</fullName>
    </submittedName>
</protein>
<dbReference type="RefSeq" id="WP_249763037.1">
    <property type="nucleotide sequence ID" value="NZ_CP097320.1"/>
</dbReference>
<dbReference type="PRINTS" id="PR00446">
    <property type="entry name" value="HYDRGNUPTAKE"/>
</dbReference>
<keyword evidence="3" id="KW-0064">Aspartyl protease</keyword>
<comment type="similarity">
    <text evidence="1">Belongs to the peptidase A31 family.</text>
</comment>
<evidence type="ECO:0000256" key="1">
    <source>
        <dbReference type="ARBA" id="ARBA00006814"/>
    </source>
</evidence>
<dbReference type="EMBL" id="CP097320">
    <property type="protein sequence ID" value="UQX11279.1"/>
    <property type="molecule type" value="Genomic_DNA"/>
</dbReference>
<dbReference type="NCBIfam" id="TIGR00072">
    <property type="entry name" value="hydrog_prot"/>
    <property type="match status" value="1"/>
</dbReference>
<sequence length="180" mass="19289">MPNRSELAVLGMGNILYRDEGVGVYAVHHLRAAYRFRPAIELVDGAMLGFALTDYFRAGAQLLVLDALLADDQPGAVYRLPAEELLRLGPGAQPMAHEVDPVQQLKLAKALGDPLDLALIGVVPADTSGFEVGLTPQLRSAFPAFIEAVLAELRQRGIHADRVRSVSLDEVVGGLVEGAR</sequence>
<dbReference type="InterPro" id="IPR000671">
    <property type="entry name" value="Peptidase_A31"/>
</dbReference>
<evidence type="ECO:0000256" key="3">
    <source>
        <dbReference type="ARBA" id="ARBA00022750"/>
    </source>
</evidence>
<reference evidence="5" key="1">
    <citation type="submission" date="2022-05" db="EMBL/GenBank/DDBJ databases">
        <title>A methanotrophic Mycobacterium dominates a cave microbial ecosystem.</title>
        <authorList>
            <person name="Van Spanning R.J.M."/>
            <person name="Guan Q."/>
            <person name="Melkonian C."/>
            <person name="Gallant J."/>
            <person name="Polerecky L."/>
            <person name="Flot J.-F."/>
            <person name="Brandt B.W."/>
            <person name="Braster M."/>
            <person name="Iturbe Espinoza P."/>
            <person name="Aerts J."/>
            <person name="Meima-Franke M."/>
            <person name="Piersma S.R."/>
            <person name="Bunduc C."/>
            <person name="Ummels R."/>
            <person name="Pain A."/>
            <person name="Fleming E.J."/>
            <person name="van der Wel N."/>
            <person name="Gherman V.D."/>
            <person name="Sarbu S.M."/>
            <person name="Bodelier P.L.E."/>
            <person name="Bitter W."/>
        </authorList>
    </citation>
    <scope>NUCLEOTIDE SEQUENCE</scope>
    <source>
        <strain evidence="5">Sulfur Cave</strain>
    </source>
</reference>
<name>A0ABY4QKA5_9MYCO</name>
<evidence type="ECO:0000256" key="4">
    <source>
        <dbReference type="ARBA" id="ARBA00022801"/>
    </source>
</evidence>
<keyword evidence="4" id="KW-0378">Hydrolase</keyword>
<evidence type="ECO:0000313" key="6">
    <source>
        <dbReference type="Proteomes" id="UP001056610"/>
    </source>
</evidence>
<organism evidence="5 6">
    <name type="scientific">Candidatus Mycobacterium methanotrophicum</name>
    <dbReference type="NCBI Taxonomy" id="2943498"/>
    <lineage>
        <taxon>Bacteria</taxon>
        <taxon>Bacillati</taxon>
        <taxon>Actinomycetota</taxon>
        <taxon>Actinomycetes</taxon>
        <taxon>Mycobacteriales</taxon>
        <taxon>Mycobacteriaceae</taxon>
        <taxon>Mycobacterium</taxon>
    </lineage>
</organism>
<evidence type="ECO:0000313" key="5">
    <source>
        <dbReference type="EMBL" id="UQX11279.1"/>
    </source>
</evidence>
<dbReference type="SUPFAM" id="SSF53163">
    <property type="entry name" value="HybD-like"/>
    <property type="match status" value="1"/>
</dbReference>
<dbReference type="PANTHER" id="PTHR30302">
    <property type="entry name" value="HYDROGENASE 1 MATURATION PROTEASE"/>
    <property type="match status" value="1"/>
</dbReference>
<dbReference type="Pfam" id="PF01750">
    <property type="entry name" value="HycI"/>
    <property type="match status" value="1"/>
</dbReference>
<dbReference type="PANTHER" id="PTHR30302:SF1">
    <property type="entry name" value="HYDROGENASE 2 MATURATION PROTEASE"/>
    <property type="match status" value="1"/>
</dbReference>
<evidence type="ECO:0000256" key="2">
    <source>
        <dbReference type="ARBA" id="ARBA00022670"/>
    </source>
</evidence>
<dbReference type="Proteomes" id="UP001056610">
    <property type="component" value="Chromosome"/>
</dbReference>